<gene>
    <name evidence="3" type="ORF">BJY14_007937</name>
</gene>
<evidence type="ECO:0000313" key="3">
    <source>
        <dbReference type="EMBL" id="NYD51954.1"/>
    </source>
</evidence>
<dbReference type="GO" id="GO:0004497">
    <property type="term" value="F:monooxygenase activity"/>
    <property type="evidence" value="ECO:0007669"/>
    <property type="project" value="UniProtKB-KW"/>
</dbReference>
<dbReference type="EMBL" id="JACCBA010000001">
    <property type="protein sequence ID" value="NYD51954.1"/>
    <property type="molecule type" value="Genomic_DNA"/>
</dbReference>
<sequence length="337" mass="34518">MNGGTVEPMGAREEAKVGFVLGSGFHPSQLIDVARTVEACGFSSIWSTEDYFATGGVAGAATILAATRRVTVGTGLLSVFARHPALTAMEAATLASAHPGRFRLGVGSGGLGWLDQQGIPHARPLSAVRAAVAAIRSLLDGDEVTGEHGGFVFDGVALEFPPERPPPIWIGATGPKMTALTGEIADGLLLSVFTSPEFVRVEREILAASPPPSAGAGTPISTFAFFVLDNDAASARAKIRPVLASYLADGEGSAMTDAIGITVELRALADEGGAARLAADMPDAWIDRLAVCGDLGTCVERIHALHEAGSQEVALAPLFIDSLRGDIAQLGAALAAG</sequence>
<protein>
    <submittedName>
        <fullName evidence="3">Alkanesulfonate monooxygenase SsuD/methylene tetrahydromethanopterin reductase-like flavin-dependent oxidoreductase (Luciferase family)</fullName>
    </submittedName>
</protein>
<dbReference type="PANTHER" id="PTHR43244">
    <property type="match status" value="1"/>
</dbReference>
<dbReference type="InterPro" id="IPR036661">
    <property type="entry name" value="Luciferase-like_sf"/>
</dbReference>
<evidence type="ECO:0000313" key="4">
    <source>
        <dbReference type="Proteomes" id="UP000529783"/>
    </source>
</evidence>
<dbReference type="InterPro" id="IPR011251">
    <property type="entry name" value="Luciferase-like_dom"/>
</dbReference>
<name>A0A7Y9JLX2_9ACTN</name>
<dbReference type="AlphaFoldDB" id="A0A7Y9JLX2"/>
<dbReference type="RefSeq" id="WP_179848234.1">
    <property type="nucleotide sequence ID" value="NZ_JACCBA010000001.1"/>
</dbReference>
<dbReference type="Proteomes" id="UP000529783">
    <property type="component" value="Unassembled WGS sequence"/>
</dbReference>
<dbReference type="SUPFAM" id="SSF51679">
    <property type="entry name" value="Bacterial luciferase-like"/>
    <property type="match status" value="1"/>
</dbReference>
<dbReference type="CDD" id="cd01097">
    <property type="entry name" value="Tetrahydromethanopterin_reductase"/>
    <property type="match status" value="1"/>
</dbReference>
<accession>A0A7Y9JLX2</accession>
<keyword evidence="3" id="KW-0503">Monooxygenase</keyword>
<feature type="domain" description="Luciferase-like" evidence="2">
    <location>
        <begin position="25"/>
        <end position="311"/>
    </location>
</feature>
<dbReference type="PANTHER" id="PTHR43244:SF1">
    <property type="entry name" value="5,10-METHYLENETETRAHYDROMETHANOPTERIN REDUCTASE"/>
    <property type="match status" value="1"/>
</dbReference>
<dbReference type="Gene3D" id="3.20.20.30">
    <property type="entry name" value="Luciferase-like domain"/>
    <property type="match status" value="1"/>
</dbReference>
<comment type="caution">
    <text evidence="3">The sequence shown here is derived from an EMBL/GenBank/DDBJ whole genome shotgun (WGS) entry which is preliminary data.</text>
</comment>
<evidence type="ECO:0000259" key="2">
    <source>
        <dbReference type="Pfam" id="PF00296"/>
    </source>
</evidence>
<proteinExistence type="predicted"/>
<dbReference type="Pfam" id="PF00296">
    <property type="entry name" value="Bac_luciferase"/>
    <property type="match status" value="1"/>
</dbReference>
<dbReference type="GO" id="GO:0016705">
    <property type="term" value="F:oxidoreductase activity, acting on paired donors, with incorporation or reduction of molecular oxygen"/>
    <property type="evidence" value="ECO:0007669"/>
    <property type="project" value="InterPro"/>
</dbReference>
<reference evidence="3 4" key="1">
    <citation type="submission" date="2020-07" db="EMBL/GenBank/DDBJ databases">
        <title>Sequencing the genomes of 1000 actinobacteria strains.</title>
        <authorList>
            <person name="Klenk H.-P."/>
        </authorList>
    </citation>
    <scope>NUCLEOTIDE SEQUENCE [LARGE SCALE GENOMIC DNA]</scope>
    <source>
        <strain evidence="3 4">DSM 40398</strain>
    </source>
</reference>
<organism evidence="3 4">
    <name type="scientific">Actinomadura luteofluorescens</name>
    <dbReference type="NCBI Taxonomy" id="46163"/>
    <lineage>
        <taxon>Bacteria</taxon>
        <taxon>Bacillati</taxon>
        <taxon>Actinomycetota</taxon>
        <taxon>Actinomycetes</taxon>
        <taxon>Streptosporangiales</taxon>
        <taxon>Thermomonosporaceae</taxon>
        <taxon>Actinomadura</taxon>
    </lineage>
</organism>
<keyword evidence="1" id="KW-0560">Oxidoreductase</keyword>
<dbReference type="InterPro" id="IPR050564">
    <property type="entry name" value="F420-G6PD/mer"/>
</dbReference>
<evidence type="ECO:0000256" key="1">
    <source>
        <dbReference type="ARBA" id="ARBA00023002"/>
    </source>
</evidence>
<keyword evidence="4" id="KW-1185">Reference proteome</keyword>